<comment type="similarity">
    <text evidence="8 9">Belongs to the TRAP transporter small permease family.</text>
</comment>
<organism evidence="12 13">
    <name type="scientific">Phyllobacterium phragmitis</name>
    <dbReference type="NCBI Taxonomy" id="2670329"/>
    <lineage>
        <taxon>Bacteria</taxon>
        <taxon>Pseudomonadati</taxon>
        <taxon>Pseudomonadota</taxon>
        <taxon>Alphaproteobacteria</taxon>
        <taxon>Hyphomicrobiales</taxon>
        <taxon>Phyllobacteriaceae</taxon>
        <taxon>Phyllobacterium</taxon>
    </lineage>
</organism>
<comment type="subunit">
    <text evidence="9">The complex comprises the extracytoplasmic solute receptor protein and the two transmembrane proteins.</text>
</comment>
<keyword evidence="5 9" id="KW-0812">Transmembrane</keyword>
<keyword evidence="4 9" id="KW-0997">Cell inner membrane</keyword>
<dbReference type="InterPro" id="IPR007387">
    <property type="entry name" value="TRAP_DctQ"/>
</dbReference>
<keyword evidence="7 9" id="KW-0472">Membrane</keyword>
<evidence type="ECO:0000256" key="7">
    <source>
        <dbReference type="ARBA" id="ARBA00023136"/>
    </source>
</evidence>
<comment type="subcellular location">
    <subcellularLocation>
        <location evidence="1 9">Cell inner membrane</location>
        <topology evidence="1 9">Multi-pass membrane protein</topology>
    </subcellularLocation>
</comment>
<evidence type="ECO:0000256" key="9">
    <source>
        <dbReference type="RuleBase" id="RU369079"/>
    </source>
</evidence>
<reference evidence="12 13" key="1">
    <citation type="submission" date="2018-02" db="EMBL/GenBank/DDBJ databases">
        <title>The draft genome of Phyllobacterium sp. 1N-3.</title>
        <authorList>
            <person name="Liu L."/>
            <person name="Li L."/>
            <person name="Zhang X."/>
            <person name="Wang T."/>
            <person name="Liang L."/>
        </authorList>
    </citation>
    <scope>NUCLEOTIDE SEQUENCE [LARGE SCALE GENOMIC DNA]</scope>
    <source>
        <strain evidence="12 13">1N-3</strain>
    </source>
</reference>
<proteinExistence type="inferred from homology"/>
<dbReference type="GO" id="GO:0005886">
    <property type="term" value="C:plasma membrane"/>
    <property type="evidence" value="ECO:0007669"/>
    <property type="project" value="UniProtKB-SubCell"/>
</dbReference>
<gene>
    <name evidence="12" type="ORF">C5748_11480</name>
</gene>
<evidence type="ECO:0000256" key="1">
    <source>
        <dbReference type="ARBA" id="ARBA00004429"/>
    </source>
</evidence>
<dbReference type="InterPro" id="IPR055348">
    <property type="entry name" value="DctQ"/>
</dbReference>
<evidence type="ECO:0000256" key="2">
    <source>
        <dbReference type="ARBA" id="ARBA00022448"/>
    </source>
</evidence>
<keyword evidence="6 9" id="KW-1133">Transmembrane helix</keyword>
<comment type="caution">
    <text evidence="12">The sequence shown here is derived from an EMBL/GenBank/DDBJ whole genome shotgun (WGS) entry which is preliminary data.</text>
</comment>
<feature type="transmembrane region" description="Helical" evidence="9">
    <location>
        <begin position="118"/>
        <end position="140"/>
    </location>
</feature>
<feature type="region of interest" description="Disordered" evidence="10">
    <location>
        <begin position="1"/>
        <end position="34"/>
    </location>
</feature>
<feature type="transmembrane region" description="Helical" evidence="9">
    <location>
        <begin position="160"/>
        <end position="181"/>
    </location>
</feature>
<dbReference type="GO" id="GO:0022857">
    <property type="term" value="F:transmembrane transporter activity"/>
    <property type="evidence" value="ECO:0007669"/>
    <property type="project" value="UniProtKB-UniRule"/>
</dbReference>
<comment type="function">
    <text evidence="9">Part of the tripartite ATP-independent periplasmic (TRAP) transport system.</text>
</comment>
<keyword evidence="2 9" id="KW-0813">Transport</keyword>
<protein>
    <recommendedName>
        <fullName evidence="9">TRAP transporter small permease protein</fullName>
    </recommendedName>
</protein>
<evidence type="ECO:0000256" key="4">
    <source>
        <dbReference type="ARBA" id="ARBA00022519"/>
    </source>
</evidence>
<dbReference type="PANTHER" id="PTHR35011:SF2">
    <property type="entry name" value="2,3-DIKETO-L-GULONATE TRAP TRANSPORTER SMALL PERMEASE PROTEIN YIAM"/>
    <property type="match status" value="1"/>
</dbReference>
<dbReference type="Proteomes" id="UP000239434">
    <property type="component" value="Unassembled WGS sequence"/>
</dbReference>
<evidence type="ECO:0000256" key="8">
    <source>
        <dbReference type="ARBA" id="ARBA00038436"/>
    </source>
</evidence>
<feature type="transmembrane region" description="Helical" evidence="9">
    <location>
        <begin position="76"/>
        <end position="97"/>
    </location>
</feature>
<evidence type="ECO:0000313" key="13">
    <source>
        <dbReference type="Proteomes" id="UP000239434"/>
    </source>
</evidence>
<evidence type="ECO:0000256" key="3">
    <source>
        <dbReference type="ARBA" id="ARBA00022475"/>
    </source>
</evidence>
<keyword evidence="13" id="KW-1185">Reference proteome</keyword>
<dbReference type="GO" id="GO:0015740">
    <property type="term" value="P:C4-dicarboxylate transport"/>
    <property type="evidence" value="ECO:0007669"/>
    <property type="project" value="TreeGrafter"/>
</dbReference>
<keyword evidence="3" id="KW-1003">Cell membrane</keyword>
<evidence type="ECO:0000256" key="6">
    <source>
        <dbReference type="ARBA" id="ARBA00022989"/>
    </source>
</evidence>
<dbReference type="EMBL" id="PVBR01000007">
    <property type="protein sequence ID" value="PRD43328.1"/>
    <property type="molecule type" value="Genomic_DNA"/>
</dbReference>
<accession>A0A2S9IS36</accession>
<feature type="domain" description="Tripartite ATP-independent periplasmic transporters DctQ component" evidence="11">
    <location>
        <begin position="56"/>
        <end position="185"/>
    </location>
</feature>
<dbReference type="PANTHER" id="PTHR35011">
    <property type="entry name" value="2,3-DIKETO-L-GULONATE TRAP TRANSPORTER SMALL PERMEASE PROTEIN YIAM"/>
    <property type="match status" value="1"/>
</dbReference>
<evidence type="ECO:0000259" key="11">
    <source>
        <dbReference type="Pfam" id="PF04290"/>
    </source>
</evidence>
<name>A0A2S9IS36_9HYPH</name>
<evidence type="ECO:0000256" key="5">
    <source>
        <dbReference type="ARBA" id="ARBA00022692"/>
    </source>
</evidence>
<feature type="transmembrane region" description="Helical" evidence="9">
    <location>
        <begin position="47"/>
        <end position="70"/>
    </location>
</feature>
<feature type="compositionally biased region" description="Low complexity" evidence="10">
    <location>
        <begin position="21"/>
        <end position="32"/>
    </location>
</feature>
<dbReference type="AlphaFoldDB" id="A0A2S9IS36"/>
<evidence type="ECO:0000256" key="10">
    <source>
        <dbReference type="SAM" id="MobiDB-lite"/>
    </source>
</evidence>
<dbReference type="Pfam" id="PF04290">
    <property type="entry name" value="DctQ"/>
    <property type="match status" value="1"/>
</dbReference>
<sequence>MPSASGCRRPIRPRNSPRAGPRASSTRSTPSSKGGIMLSRARKLAEIVAVALLTAMFAAFLLQIFMRYILNHPLGWTSEACVILYIWTVFWTSAFLLDESDHVSFSMLSDAVNARTRRVLTIIGHVILGLVFASALPSIIDYISFMKIDSTPVTRIRFDLVYSIFPVFVVAVVIRSVLALYRAFRGRDDVHTAHTPEAL</sequence>
<evidence type="ECO:0000313" key="12">
    <source>
        <dbReference type="EMBL" id="PRD43328.1"/>
    </source>
</evidence>